<dbReference type="STRING" id="933084.A0A067PQR8"/>
<organism evidence="6 7">
    <name type="scientific">Jaapia argillacea MUCL 33604</name>
    <dbReference type="NCBI Taxonomy" id="933084"/>
    <lineage>
        <taxon>Eukaryota</taxon>
        <taxon>Fungi</taxon>
        <taxon>Dikarya</taxon>
        <taxon>Basidiomycota</taxon>
        <taxon>Agaricomycotina</taxon>
        <taxon>Agaricomycetes</taxon>
        <taxon>Agaricomycetidae</taxon>
        <taxon>Jaapiales</taxon>
        <taxon>Jaapiaceae</taxon>
        <taxon>Jaapia</taxon>
    </lineage>
</organism>
<keyword evidence="7" id="KW-1185">Reference proteome</keyword>
<evidence type="ECO:0000313" key="7">
    <source>
        <dbReference type="Proteomes" id="UP000027265"/>
    </source>
</evidence>
<protein>
    <recommendedName>
        <fullName evidence="5">DNA2/NAM7 helicase helicase domain-containing protein</fullName>
    </recommendedName>
</protein>
<feature type="non-terminal residue" evidence="6">
    <location>
        <position position="433"/>
    </location>
</feature>
<dbReference type="PANTHER" id="PTHR43788:SF16">
    <property type="entry name" value="HELICASE WITH ZINC FINGER 2"/>
    <property type="match status" value="1"/>
</dbReference>
<feature type="domain" description="DNA2/NAM7 helicase helicase" evidence="5">
    <location>
        <begin position="386"/>
        <end position="428"/>
    </location>
</feature>
<dbReference type="OrthoDB" id="6513042at2759"/>
<accession>A0A067PQR8</accession>
<dbReference type="AlphaFoldDB" id="A0A067PQR8"/>
<dbReference type="PANTHER" id="PTHR43788">
    <property type="entry name" value="DNA2/NAM7 HELICASE FAMILY MEMBER"/>
    <property type="match status" value="1"/>
</dbReference>
<gene>
    <name evidence="6" type="ORF">JAAARDRAFT_95405</name>
</gene>
<dbReference type="Proteomes" id="UP000027265">
    <property type="component" value="Unassembled WGS sequence"/>
</dbReference>
<dbReference type="InParanoid" id="A0A067PQR8"/>
<evidence type="ECO:0000313" key="6">
    <source>
        <dbReference type="EMBL" id="KDQ57104.1"/>
    </source>
</evidence>
<dbReference type="HOGENOM" id="CLU_010083_0_1_1"/>
<sequence>PTRSPQFAMAYQTVIIHQDILKADCPPIPTISIHENDLSTTVLSAFLLSGANQPIGLSAAYGTRRVMQAIAFSTSSQVLVVKLATKTKPTVKKKGKKNVNGHSQPGRQLLRDMILCAKHRKVAVNMDRIAISLHIDLGMHIVDGVDLVSAMRSEQFTADDMVQLLGGQFAAHKATVANLFKDDSYSADRLRYISLQAWVAQRAAEKVQRLHALPAIHTGTLDQHHLSSMAEIHRNGDRLVALKPTVVKNDVQKDLTEKLGKLQVSSTRYKTRLRFSASQTLQLEMGHKGQTIKVKGRAMGVEGKTATITISGAKGSTIRAIHTIGREDPTNAEALRSKVIRLFLQRSAGFFNHYFSQSIWDPSTSLSTGGLTSAVPADIVFPHRPLNPSQRKAVRAMISDEDRHRLTVIHGPPGTGKTTVISACVTSLIAGRD</sequence>
<dbReference type="EMBL" id="KL197720">
    <property type="protein sequence ID" value="KDQ57104.1"/>
    <property type="molecule type" value="Genomic_DNA"/>
</dbReference>
<evidence type="ECO:0000256" key="2">
    <source>
        <dbReference type="ARBA" id="ARBA00022801"/>
    </source>
</evidence>
<dbReference type="SUPFAM" id="SSF52540">
    <property type="entry name" value="P-loop containing nucleoside triphosphate hydrolases"/>
    <property type="match status" value="1"/>
</dbReference>
<evidence type="ECO:0000256" key="1">
    <source>
        <dbReference type="ARBA" id="ARBA00022741"/>
    </source>
</evidence>
<dbReference type="Gene3D" id="3.40.50.300">
    <property type="entry name" value="P-loop containing nucleotide triphosphate hydrolases"/>
    <property type="match status" value="1"/>
</dbReference>
<dbReference type="InterPro" id="IPR027417">
    <property type="entry name" value="P-loop_NTPase"/>
</dbReference>
<dbReference type="GO" id="GO:0005524">
    <property type="term" value="F:ATP binding"/>
    <property type="evidence" value="ECO:0007669"/>
    <property type="project" value="UniProtKB-KW"/>
</dbReference>
<proteinExistence type="predicted"/>
<dbReference type="GO" id="GO:0043139">
    <property type="term" value="F:5'-3' DNA helicase activity"/>
    <property type="evidence" value="ECO:0007669"/>
    <property type="project" value="TreeGrafter"/>
</dbReference>
<dbReference type="InterPro" id="IPR050534">
    <property type="entry name" value="Coronavir_polyprotein_1ab"/>
</dbReference>
<keyword evidence="3" id="KW-0347">Helicase</keyword>
<keyword evidence="1" id="KW-0547">Nucleotide-binding</keyword>
<reference evidence="7" key="1">
    <citation type="journal article" date="2014" name="Proc. Natl. Acad. Sci. U.S.A.">
        <title>Extensive sampling of basidiomycete genomes demonstrates inadequacy of the white-rot/brown-rot paradigm for wood decay fungi.</title>
        <authorList>
            <person name="Riley R."/>
            <person name="Salamov A.A."/>
            <person name="Brown D.W."/>
            <person name="Nagy L.G."/>
            <person name="Floudas D."/>
            <person name="Held B.W."/>
            <person name="Levasseur A."/>
            <person name="Lombard V."/>
            <person name="Morin E."/>
            <person name="Otillar R."/>
            <person name="Lindquist E.A."/>
            <person name="Sun H."/>
            <person name="LaButti K.M."/>
            <person name="Schmutz J."/>
            <person name="Jabbour D."/>
            <person name="Luo H."/>
            <person name="Baker S.E."/>
            <person name="Pisabarro A.G."/>
            <person name="Walton J.D."/>
            <person name="Blanchette R.A."/>
            <person name="Henrissat B."/>
            <person name="Martin F."/>
            <person name="Cullen D."/>
            <person name="Hibbett D.S."/>
            <person name="Grigoriev I.V."/>
        </authorList>
    </citation>
    <scope>NUCLEOTIDE SEQUENCE [LARGE SCALE GENOMIC DNA]</scope>
    <source>
        <strain evidence="7">MUCL 33604</strain>
    </source>
</reference>
<keyword evidence="4" id="KW-0067">ATP-binding</keyword>
<evidence type="ECO:0000259" key="5">
    <source>
        <dbReference type="Pfam" id="PF13086"/>
    </source>
</evidence>
<name>A0A067PQR8_9AGAM</name>
<feature type="non-terminal residue" evidence="6">
    <location>
        <position position="1"/>
    </location>
</feature>
<dbReference type="GO" id="GO:0016787">
    <property type="term" value="F:hydrolase activity"/>
    <property type="evidence" value="ECO:0007669"/>
    <property type="project" value="UniProtKB-KW"/>
</dbReference>
<dbReference type="Pfam" id="PF13086">
    <property type="entry name" value="AAA_11"/>
    <property type="match status" value="1"/>
</dbReference>
<dbReference type="InterPro" id="IPR041677">
    <property type="entry name" value="DNA2/NAM7_AAA_11"/>
</dbReference>
<evidence type="ECO:0000256" key="4">
    <source>
        <dbReference type="ARBA" id="ARBA00022840"/>
    </source>
</evidence>
<evidence type="ECO:0000256" key="3">
    <source>
        <dbReference type="ARBA" id="ARBA00022806"/>
    </source>
</evidence>
<keyword evidence="2" id="KW-0378">Hydrolase</keyword>